<feature type="transmembrane region" description="Helical" evidence="9">
    <location>
        <begin position="228"/>
        <end position="250"/>
    </location>
</feature>
<name>A0A4S2DSQ7_9CLOT</name>
<dbReference type="InterPro" id="IPR003352">
    <property type="entry name" value="PTS_EIIC"/>
</dbReference>
<evidence type="ECO:0000313" key="12">
    <source>
        <dbReference type="Proteomes" id="UP000306888"/>
    </source>
</evidence>
<evidence type="ECO:0000256" key="7">
    <source>
        <dbReference type="ARBA" id="ARBA00023136"/>
    </source>
</evidence>
<sequence>MKAFSKIEDGLLLLAEKIDGNKYLGSIKNAFTDFVPFIVVGSFGTLLNSLIANPKTGLAQWIPWLENLKPAFDVLNFATISCMTIPIVFLIAMHLAKANKIPQYTAGVLSVAAYITVVPSTVTVMVENLQGASAGLGTSSLGAQGLFVGMLMAVLITELFNKLLKIEKIKIKMPPSVPKGIAISFNTLIPIFIILVISSVLGNLFKLWTGYYLNEWIYSVAQAPLELIFQSTFGVIFMAILSQMFWFLGIHGGLVIEPIRSPLSASAIAANISSLNAGGVPSMPVTRGFWTIFVVCGGAGITLSLIFAILKFSKREDHRMIAKMALLPGICGIGEPIVFGLPLVLNPVFAIPFILNSGIAAGIALSAIKFGFLTCNTVDAPFGLPIFINAMLSYGWKGIIVQIIILVLCTIIWIPFVLMSNKAKEKEIA</sequence>
<comment type="function">
    <text evidence="8">The phosphoenolpyruvate-dependent sugar phosphotransferase system (PTS), a major carbohydrate active -transport system, catalyzes the phosphorylation of incoming sugar substrates concomitant with their translocation across the cell membrane.</text>
</comment>
<keyword evidence="12" id="KW-1185">Reference proteome</keyword>
<dbReference type="InterPro" id="IPR004501">
    <property type="entry name" value="PTS_EIIC_3"/>
</dbReference>
<dbReference type="NCBIfam" id="TIGR00410">
    <property type="entry name" value="lacE"/>
    <property type="match status" value="1"/>
</dbReference>
<dbReference type="PANTHER" id="PTHR33989:SF4">
    <property type="entry name" value="PTS SYSTEM N,N'-DIACETYLCHITOBIOSE-SPECIFIC EIIC COMPONENT"/>
    <property type="match status" value="1"/>
</dbReference>
<dbReference type="PIRSF" id="PIRSF006351">
    <property type="entry name" value="PTS_EIIC-Cellobiose"/>
    <property type="match status" value="1"/>
</dbReference>
<keyword evidence="7 8" id="KW-0472">Membrane</keyword>
<dbReference type="EMBL" id="SRYR01000001">
    <property type="protein sequence ID" value="TGY44293.1"/>
    <property type="molecule type" value="Genomic_DNA"/>
</dbReference>
<keyword evidence="4 8" id="KW-0762">Sugar transport</keyword>
<dbReference type="Pfam" id="PF02378">
    <property type="entry name" value="PTS_EIIC"/>
    <property type="match status" value="1"/>
</dbReference>
<feature type="transmembrane region" description="Helical" evidence="9">
    <location>
        <begin position="349"/>
        <end position="368"/>
    </location>
</feature>
<evidence type="ECO:0000256" key="9">
    <source>
        <dbReference type="SAM" id="Phobius"/>
    </source>
</evidence>
<gene>
    <name evidence="11" type="ORF">E5347_05645</name>
</gene>
<dbReference type="GO" id="GO:0009401">
    <property type="term" value="P:phosphoenolpyruvate-dependent sugar phosphotransferase system"/>
    <property type="evidence" value="ECO:0007669"/>
    <property type="project" value="InterPro"/>
</dbReference>
<dbReference type="Proteomes" id="UP000306888">
    <property type="component" value="Unassembled WGS sequence"/>
</dbReference>
<dbReference type="InterPro" id="IPR004796">
    <property type="entry name" value="PTS_IIC_cello"/>
</dbReference>
<dbReference type="InterPro" id="IPR051088">
    <property type="entry name" value="PTS_Sugar-EIIC/EIIB"/>
</dbReference>
<proteinExistence type="predicted"/>
<organism evidence="11 12">
    <name type="scientific">Clostridium sartagoforme</name>
    <dbReference type="NCBI Taxonomy" id="84031"/>
    <lineage>
        <taxon>Bacteria</taxon>
        <taxon>Bacillati</taxon>
        <taxon>Bacillota</taxon>
        <taxon>Clostridia</taxon>
        <taxon>Eubacteriales</taxon>
        <taxon>Clostridiaceae</taxon>
        <taxon>Clostridium</taxon>
    </lineage>
</organism>
<feature type="transmembrane region" description="Helical" evidence="9">
    <location>
        <begin position="30"/>
        <end position="51"/>
    </location>
</feature>
<evidence type="ECO:0000256" key="2">
    <source>
        <dbReference type="ARBA" id="ARBA00022448"/>
    </source>
</evidence>
<evidence type="ECO:0000256" key="5">
    <source>
        <dbReference type="ARBA" id="ARBA00022692"/>
    </source>
</evidence>
<feature type="transmembrane region" description="Helical" evidence="9">
    <location>
        <begin position="185"/>
        <end position="208"/>
    </location>
</feature>
<keyword evidence="5 9" id="KW-0812">Transmembrane</keyword>
<evidence type="ECO:0000256" key="4">
    <source>
        <dbReference type="ARBA" id="ARBA00022597"/>
    </source>
</evidence>
<accession>A0A4S2DSQ7</accession>
<comment type="subcellular location">
    <subcellularLocation>
        <location evidence="1">Cell membrane</location>
        <topology evidence="1">Multi-pass membrane protein</topology>
    </subcellularLocation>
</comment>
<feature type="transmembrane region" description="Helical" evidence="9">
    <location>
        <begin position="289"/>
        <end position="312"/>
    </location>
</feature>
<comment type="caution">
    <text evidence="11">The sequence shown here is derived from an EMBL/GenBank/DDBJ whole genome shotgun (WGS) entry which is preliminary data.</text>
</comment>
<evidence type="ECO:0000259" key="10">
    <source>
        <dbReference type="PROSITE" id="PS51105"/>
    </source>
</evidence>
<feature type="transmembrane region" description="Helical" evidence="9">
    <location>
        <begin position="71"/>
        <end position="92"/>
    </location>
</feature>
<dbReference type="GO" id="GO:1902815">
    <property type="term" value="P:N,N'-diacetylchitobiose import"/>
    <property type="evidence" value="ECO:0007669"/>
    <property type="project" value="TreeGrafter"/>
</dbReference>
<reference evidence="11 12" key="1">
    <citation type="submission" date="2019-04" db="EMBL/GenBank/DDBJ databases">
        <title>Microbes associate with the intestines of laboratory mice.</title>
        <authorList>
            <person name="Navarre W."/>
            <person name="Wong E."/>
            <person name="Huang K."/>
            <person name="Tropini C."/>
            <person name="Ng K."/>
            <person name="Yu B."/>
        </authorList>
    </citation>
    <scope>NUCLEOTIDE SEQUENCE [LARGE SCALE GENOMIC DNA]</scope>
    <source>
        <strain evidence="11 12">NM50_B9-20</strain>
    </source>
</reference>
<keyword evidence="2 8" id="KW-0813">Transport</keyword>
<keyword evidence="3 8" id="KW-1003">Cell membrane</keyword>
<evidence type="ECO:0000256" key="1">
    <source>
        <dbReference type="ARBA" id="ARBA00004651"/>
    </source>
</evidence>
<dbReference type="OrthoDB" id="1641940at2"/>
<dbReference type="AlphaFoldDB" id="A0A4S2DSQ7"/>
<evidence type="ECO:0000256" key="8">
    <source>
        <dbReference type="PIRNR" id="PIRNR006351"/>
    </source>
</evidence>
<evidence type="ECO:0000256" key="6">
    <source>
        <dbReference type="ARBA" id="ARBA00022989"/>
    </source>
</evidence>
<keyword evidence="6 9" id="KW-1133">Transmembrane helix</keyword>
<evidence type="ECO:0000313" key="11">
    <source>
        <dbReference type="EMBL" id="TGY44293.1"/>
    </source>
</evidence>
<dbReference type="PROSITE" id="PS51105">
    <property type="entry name" value="PTS_EIIC_TYPE_3"/>
    <property type="match status" value="1"/>
</dbReference>
<dbReference type="GO" id="GO:0005886">
    <property type="term" value="C:plasma membrane"/>
    <property type="evidence" value="ECO:0007669"/>
    <property type="project" value="UniProtKB-SubCell"/>
</dbReference>
<feature type="transmembrane region" description="Helical" evidence="9">
    <location>
        <begin position="399"/>
        <end position="418"/>
    </location>
</feature>
<feature type="transmembrane region" description="Helical" evidence="9">
    <location>
        <begin position="104"/>
        <end position="126"/>
    </location>
</feature>
<dbReference type="RefSeq" id="WP_136005383.1">
    <property type="nucleotide sequence ID" value="NZ_SRYR01000001.1"/>
</dbReference>
<dbReference type="GO" id="GO:0008982">
    <property type="term" value="F:protein-N(PI)-phosphohistidine-sugar phosphotransferase activity"/>
    <property type="evidence" value="ECO:0007669"/>
    <property type="project" value="UniProtKB-UniRule"/>
</dbReference>
<evidence type="ECO:0000256" key="3">
    <source>
        <dbReference type="ARBA" id="ARBA00022475"/>
    </source>
</evidence>
<dbReference type="PANTHER" id="PTHR33989">
    <property type="match status" value="1"/>
</dbReference>
<protein>
    <recommendedName>
        <fullName evidence="8">Permease IIC component</fullName>
    </recommendedName>
</protein>
<feature type="domain" description="PTS EIIC type-3" evidence="10">
    <location>
        <begin position="7"/>
        <end position="416"/>
    </location>
</feature>
<feature type="transmembrane region" description="Helical" evidence="9">
    <location>
        <begin position="146"/>
        <end position="164"/>
    </location>
</feature>
<feature type="transmembrane region" description="Helical" evidence="9">
    <location>
        <begin position="324"/>
        <end position="343"/>
    </location>
</feature>